<organism evidence="2 3">
    <name type="scientific">Salinigranum rubrum</name>
    <dbReference type="NCBI Taxonomy" id="755307"/>
    <lineage>
        <taxon>Archaea</taxon>
        <taxon>Methanobacteriati</taxon>
        <taxon>Methanobacteriota</taxon>
        <taxon>Stenosarchaea group</taxon>
        <taxon>Halobacteria</taxon>
        <taxon>Halobacteriales</taxon>
        <taxon>Haloferacaceae</taxon>
        <taxon>Salinigranum</taxon>
    </lineage>
</organism>
<proteinExistence type="predicted"/>
<evidence type="ECO:0000313" key="2">
    <source>
        <dbReference type="EMBL" id="AUV81821.1"/>
    </source>
</evidence>
<evidence type="ECO:0000313" key="3">
    <source>
        <dbReference type="Proteomes" id="UP000236584"/>
    </source>
</evidence>
<evidence type="ECO:0008006" key="4">
    <source>
        <dbReference type="Google" id="ProtNLM"/>
    </source>
</evidence>
<evidence type="ECO:0000256" key="1">
    <source>
        <dbReference type="ARBA" id="ARBA00022679"/>
    </source>
</evidence>
<dbReference type="EMBL" id="CP026309">
    <property type="protein sequence ID" value="AUV81821.1"/>
    <property type="molecule type" value="Genomic_DNA"/>
</dbReference>
<keyword evidence="3" id="KW-1185">Reference proteome</keyword>
<dbReference type="AlphaFoldDB" id="A0A2I8VIS3"/>
<dbReference type="GO" id="GO:0016740">
    <property type="term" value="F:transferase activity"/>
    <property type="evidence" value="ECO:0007669"/>
    <property type="project" value="UniProtKB-KW"/>
</dbReference>
<dbReference type="InterPro" id="IPR018357">
    <property type="entry name" value="Hexapep_transf_CS"/>
</dbReference>
<gene>
    <name evidence="2" type="ORF">C2R22_09315</name>
</gene>
<dbReference type="Gene3D" id="2.160.10.10">
    <property type="entry name" value="Hexapeptide repeat proteins"/>
    <property type="match status" value="1"/>
</dbReference>
<reference evidence="2 3" key="1">
    <citation type="submission" date="2018-01" db="EMBL/GenBank/DDBJ databases">
        <title>Complete genome sequence of Salinigranum rubrum GX10T, an extremely halophilic archaeon isolated from a marine solar saltern.</title>
        <authorList>
            <person name="Han S."/>
        </authorList>
    </citation>
    <scope>NUCLEOTIDE SEQUENCE [LARGE SCALE GENOMIC DNA]</scope>
    <source>
        <strain evidence="2 3">GX10</strain>
    </source>
</reference>
<dbReference type="InterPro" id="IPR051159">
    <property type="entry name" value="Hexapeptide_acetyltransf"/>
</dbReference>
<dbReference type="InterPro" id="IPR001451">
    <property type="entry name" value="Hexapep"/>
</dbReference>
<accession>A0A2I8VIS3</accession>
<dbReference type="SUPFAM" id="SSF51161">
    <property type="entry name" value="Trimeric LpxA-like enzymes"/>
    <property type="match status" value="1"/>
</dbReference>
<sequence>MWSKIQRAIRYPSLVGLLFDSSLGRARARYEFGVDGRVSPRSKVTEPERTVFGAHTRISPHTVLKAMEPHGIQFGSHCTLHEFGFLAGNITIGDGVRIAQKVSMHSFNHRTDPSRPIRSQELDHGEIVIHDDVWIGCDVSILKDVEIGEGAVVGAGAVVVEDVDPYSVVAGNPARQVGSRQ</sequence>
<dbReference type="RefSeq" id="WP_103425509.1">
    <property type="nucleotide sequence ID" value="NZ_CP026309.1"/>
</dbReference>
<dbReference type="PROSITE" id="PS00101">
    <property type="entry name" value="HEXAPEP_TRANSFERASES"/>
    <property type="match status" value="1"/>
</dbReference>
<dbReference type="InterPro" id="IPR011004">
    <property type="entry name" value="Trimer_LpxA-like_sf"/>
</dbReference>
<dbReference type="KEGG" id="srub:C2R22_09315"/>
<keyword evidence="1" id="KW-0808">Transferase</keyword>
<protein>
    <recommendedName>
        <fullName evidence="4">Acetyltransferase</fullName>
    </recommendedName>
</protein>
<dbReference type="Pfam" id="PF00132">
    <property type="entry name" value="Hexapep"/>
    <property type="match status" value="1"/>
</dbReference>
<dbReference type="GeneID" id="35592287"/>
<dbReference type="Proteomes" id="UP000236584">
    <property type="component" value="Chromosome"/>
</dbReference>
<dbReference type="OrthoDB" id="291258at2157"/>
<name>A0A2I8VIS3_9EURY</name>
<dbReference type="PANTHER" id="PTHR23416">
    <property type="entry name" value="SIALIC ACID SYNTHASE-RELATED"/>
    <property type="match status" value="1"/>
</dbReference>
<dbReference type="CDD" id="cd04647">
    <property type="entry name" value="LbH_MAT_like"/>
    <property type="match status" value="1"/>
</dbReference>